<evidence type="ECO:0000313" key="1">
    <source>
        <dbReference type="EMBL" id="EHM10189.1"/>
    </source>
</evidence>
<proteinExistence type="predicted"/>
<protein>
    <recommendedName>
        <fullName evidence="3">Cell division protein ZapA</fullName>
    </recommendedName>
</protein>
<gene>
    <name evidence="1" type="ORF">TheveDRAFT_1065</name>
</gene>
<evidence type="ECO:0000313" key="2">
    <source>
        <dbReference type="Proteomes" id="UP000005730"/>
    </source>
</evidence>
<evidence type="ECO:0008006" key="3">
    <source>
        <dbReference type="Google" id="ProtNLM"/>
    </source>
</evidence>
<dbReference type="OrthoDB" id="9980323at2"/>
<sequence>MERRLVLLVGKKSYPIVTSLEEEEVQEAAGLVRSLVDSLDPSLSQDERLFLASMSLSSQLLKLLGDLERLVEGDLE</sequence>
<dbReference type="EMBL" id="CM001377">
    <property type="protein sequence ID" value="EHM10189.1"/>
    <property type="molecule type" value="Genomic_DNA"/>
</dbReference>
<organism evidence="1 2">
    <name type="scientific">Thermanaerovibrio velox DSM 12556</name>
    <dbReference type="NCBI Taxonomy" id="926567"/>
    <lineage>
        <taxon>Bacteria</taxon>
        <taxon>Thermotogati</taxon>
        <taxon>Synergistota</taxon>
        <taxon>Synergistia</taxon>
        <taxon>Synergistales</taxon>
        <taxon>Synergistaceae</taxon>
        <taxon>Thermanaerovibrio</taxon>
    </lineage>
</organism>
<dbReference type="AlphaFoldDB" id="H0USA0"/>
<dbReference type="eggNOG" id="ENOG502ZMAK">
    <property type="taxonomic scope" value="Bacteria"/>
</dbReference>
<name>H0USA0_9BACT</name>
<reference evidence="1 2" key="1">
    <citation type="submission" date="2011-10" db="EMBL/GenBank/DDBJ databases">
        <title>The Noncontiguous Finished genome of Thermanaerovibrio velox DSM 12556.</title>
        <authorList>
            <consortium name="US DOE Joint Genome Institute (JGI-PGF)"/>
            <person name="Lucas S."/>
            <person name="Copeland A."/>
            <person name="Lapidus A."/>
            <person name="Glavina del Rio T."/>
            <person name="Dalin E."/>
            <person name="Tice H."/>
            <person name="Bruce D."/>
            <person name="Goodwin L."/>
            <person name="Pitluck S."/>
            <person name="Peters L."/>
            <person name="Mikhailova N."/>
            <person name="Teshima H."/>
            <person name="Kyrpides N."/>
            <person name="Mavromatis K."/>
            <person name="Ivanova N."/>
            <person name="Markowitz V."/>
            <person name="Cheng J.-F."/>
            <person name="Hugenholtz P."/>
            <person name="Woyke T."/>
            <person name="Wu D."/>
            <person name="Spring S."/>
            <person name="Brambilla E.-M."/>
            <person name="Klenk H.-P."/>
            <person name="Eisen J.A."/>
        </authorList>
    </citation>
    <scope>NUCLEOTIDE SEQUENCE [LARGE SCALE GENOMIC DNA]</scope>
    <source>
        <strain evidence="1 2">DSM 12556</strain>
    </source>
</reference>
<dbReference type="Proteomes" id="UP000005730">
    <property type="component" value="Chromosome"/>
</dbReference>
<dbReference type="HOGENOM" id="CLU_2653344_0_0_0"/>
<dbReference type="RefSeq" id="WP_006583683.1">
    <property type="nucleotide sequence ID" value="NZ_CM001377.1"/>
</dbReference>
<accession>H0USA0</accession>
<keyword evidence="2" id="KW-1185">Reference proteome</keyword>
<dbReference type="STRING" id="926567.TheveDRAFT_1065"/>